<accession>A0A1F8CVR6</accession>
<evidence type="ECO:0000313" key="3">
    <source>
        <dbReference type="Proteomes" id="UP000178848"/>
    </source>
</evidence>
<comment type="caution">
    <text evidence="2">The sequence shown here is derived from an EMBL/GenBank/DDBJ whole genome shotgun (WGS) entry which is preliminary data.</text>
</comment>
<feature type="region of interest" description="Disordered" evidence="1">
    <location>
        <begin position="32"/>
        <end position="52"/>
    </location>
</feature>
<gene>
    <name evidence="2" type="ORF">A2361_00655</name>
</gene>
<evidence type="ECO:0000256" key="1">
    <source>
        <dbReference type="SAM" id="MobiDB-lite"/>
    </source>
</evidence>
<dbReference type="EMBL" id="MGHZ01000039">
    <property type="protein sequence ID" value="OGM80166.1"/>
    <property type="molecule type" value="Genomic_DNA"/>
</dbReference>
<protein>
    <submittedName>
        <fullName evidence="2">Uncharacterized protein</fullName>
    </submittedName>
</protein>
<reference evidence="2 3" key="1">
    <citation type="journal article" date="2016" name="Nat. Commun.">
        <title>Thousands of microbial genomes shed light on interconnected biogeochemical processes in an aquifer system.</title>
        <authorList>
            <person name="Anantharaman K."/>
            <person name="Brown C.T."/>
            <person name="Hug L.A."/>
            <person name="Sharon I."/>
            <person name="Castelle C.J."/>
            <person name="Probst A.J."/>
            <person name="Thomas B.C."/>
            <person name="Singh A."/>
            <person name="Wilkins M.J."/>
            <person name="Karaoz U."/>
            <person name="Brodie E.L."/>
            <person name="Williams K.H."/>
            <person name="Hubbard S.S."/>
            <person name="Banfield J.F."/>
        </authorList>
    </citation>
    <scope>NUCLEOTIDE SEQUENCE [LARGE SCALE GENOMIC DNA]</scope>
</reference>
<dbReference type="Proteomes" id="UP000178848">
    <property type="component" value="Unassembled WGS sequence"/>
</dbReference>
<sequence length="78" mass="8926">MYWSHDPEAASQILDGEFQPYKKKYLVSQTAELGPRSPATHKGGEQRWDREGPFLMDNPRSLILEIISGVSERGLFYV</sequence>
<proteinExistence type="predicted"/>
<feature type="compositionally biased region" description="Basic and acidic residues" evidence="1">
    <location>
        <begin position="42"/>
        <end position="52"/>
    </location>
</feature>
<dbReference type="AlphaFoldDB" id="A0A1F8CVR6"/>
<organism evidence="2 3">
    <name type="scientific">Candidatus Woesebacteria bacterium RIFOXYB1_FULL_40_26</name>
    <dbReference type="NCBI Taxonomy" id="1802539"/>
    <lineage>
        <taxon>Bacteria</taxon>
        <taxon>Candidatus Woeseibacteriota</taxon>
    </lineage>
</organism>
<evidence type="ECO:0000313" key="2">
    <source>
        <dbReference type="EMBL" id="OGM80166.1"/>
    </source>
</evidence>
<name>A0A1F8CVR6_9BACT</name>